<protein>
    <recommendedName>
        <fullName evidence="1">Metallo-beta-lactamase domain-containing protein</fullName>
    </recommendedName>
</protein>
<reference evidence="4" key="3">
    <citation type="submission" date="2015-08" db="EMBL/GenBank/DDBJ databases">
        <title>Draft Genome Sequence of a Heterotrophic Facultative Anaerobic Bacterium Ardenticatena maritima Strain 110S.</title>
        <authorList>
            <person name="Kawaichi S."/>
            <person name="Yoshida T."/>
            <person name="Sako Y."/>
            <person name="Nakamura R."/>
        </authorList>
    </citation>
    <scope>NUCLEOTIDE SEQUENCE [LARGE SCALE GENOMIC DNA]</scope>
    <source>
        <strain evidence="4">110S</strain>
    </source>
</reference>
<dbReference type="Pfam" id="PF00753">
    <property type="entry name" value="Lactamase_B"/>
    <property type="match status" value="1"/>
</dbReference>
<dbReference type="SUPFAM" id="SSF56281">
    <property type="entry name" value="Metallo-hydrolase/oxidoreductase"/>
    <property type="match status" value="1"/>
</dbReference>
<name>A0A0M9UD10_9CHLR</name>
<dbReference type="STRING" id="872965.SE16_00455"/>
<dbReference type="EMBL" id="BBZA01000164">
    <property type="protein sequence ID" value="GAP63538.1"/>
    <property type="molecule type" value="Genomic_DNA"/>
</dbReference>
<sequence>MQPTIERYTTNAGRRLYRLPLEVFPNFIGYAYLLVEDERTVLIDAGSVMPQSVDALREHVETVREEYGEPVSLETLSLVLITHGHIDHFSGLSVLQEEIRAPIIVHDLDIGILHDYRERLVMASKALAVFLQRAGVSEERRARLLEMYLSVKSLVTPIRGVRRLSEAGDLLGAITPIHAPGHCPGQVCLRIDDILISADHILPRTTPHLAPESITPYTGLGHYFAALETIQHAARDVRLVLGGHEEPLDDLVGRIEQIRRSHERKLERFYNLCSHPRTIAELSLEHYGKRQGYDIILALTEAGAHVEYLYQRGYLTLANVDDVEREPNPVLLYRRA</sequence>
<dbReference type="Proteomes" id="UP000037784">
    <property type="component" value="Unassembled WGS sequence"/>
</dbReference>
<gene>
    <name evidence="2" type="ORF">ARMA_1961</name>
    <name evidence="3" type="ORF">SE16_00455</name>
</gene>
<dbReference type="PANTHER" id="PTHR23131">
    <property type="entry name" value="ENDORIBONUCLEASE LACTB2"/>
    <property type="match status" value="1"/>
</dbReference>
<accession>A0A0M9UD10</accession>
<organism evidence="2 4">
    <name type="scientific">Ardenticatena maritima</name>
    <dbReference type="NCBI Taxonomy" id="872965"/>
    <lineage>
        <taxon>Bacteria</taxon>
        <taxon>Bacillati</taxon>
        <taxon>Chloroflexota</taxon>
        <taxon>Ardenticatenia</taxon>
        <taxon>Ardenticatenales</taxon>
        <taxon>Ardenticatenaceae</taxon>
        <taxon>Ardenticatena</taxon>
    </lineage>
</organism>
<proteinExistence type="predicted"/>
<evidence type="ECO:0000313" key="2">
    <source>
        <dbReference type="EMBL" id="GAP63538.1"/>
    </source>
</evidence>
<reference evidence="2 4" key="1">
    <citation type="journal article" date="2015" name="Genome Announc.">
        <title>Draft Genome Sequence of a Heterotrophic Facultative Anaerobic Thermophilic Bacterium, Ardenticatena maritima Strain 110ST.</title>
        <authorList>
            <person name="Kawaichi S."/>
            <person name="Yoshida T."/>
            <person name="Sako Y."/>
            <person name="Nakamura R."/>
        </authorList>
    </citation>
    <scope>NUCLEOTIDE SEQUENCE [LARGE SCALE GENOMIC DNA]</scope>
    <source>
        <strain evidence="2 4">110S</strain>
    </source>
</reference>
<dbReference type="InterPro" id="IPR001279">
    <property type="entry name" value="Metallo-B-lactamas"/>
</dbReference>
<dbReference type="OrthoDB" id="9761531at2"/>
<evidence type="ECO:0000313" key="5">
    <source>
        <dbReference type="Proteomes" id="UP000050502"/>
    </source>
</evidence>
<dbReference type="RefSeq" id="WP_054493360.1">
    <property type="nucleotide sequence ID" value="NZ_BBZA01000164.1"/>
</dbReference>
<dbReference type="AlphaFoldDB" id="A0A0M9UD10"/>
<evidence type="ECO:0000259" key="1">
    <source>
        <dbReference type="SMART" id="SM00849"/>
    </source>
</evidence>
<dbReference type="Proteomes" id="UP000050502">
    <property type="component" value="Unassembled WGS sequence"/>
</dbReference>
<feature type="domain" description="Metallo-beta-lactamase" evidence="1">
    <location>
        <begin position="28"/>
        <end position="244"/>
    </location>
</feature>
<keyword evidence="4" id="KW-1185">Reference proteome</keyword>
<dbReference type="SMART" id="SM00849">
    <property type="entry name" value="Lactamase_B"/>
    <property type="match status" value="1"/>
</dbReference>
<reference evidence="3 5" key="2">
    <citation type="submission" date="2015-07" db="EMBL/GenBank/DDBJ databases">
        <title>Whole genome sequence of Ardenticatena maritima DSM 23922.</title>
        <authorList>
            <person name="Hemp J."/>
            <person name="Ward L.M."/>
            <person name="Pace L.A."/>
            <person name="Fischer W.W."/>
        </authorList>
    </citation>
    <scope>NUCLEOTIDE SEQUENCE [LARGE SCALE GENOMIC DNA]</scope>
    <source>
        <strain evidence="3 5">110S</strain>
    </source>
</reference>
<evidence type="ECO:0000313" key="3">
    <source>
        <dbReference type="EMBL" id="KPL89063.1"/>
    </source>
</evidence>
<comment type="caution">
    <text evidence="2">The sequence shown here is derived from an EMBL/GenBank/DDBJ whole genome shotgun (WGS) entry which is preliminary data.</text>
</comment>
<dbReference type="EMBL" id="LGKN01000003">
    <property type="protein sequence ID" value="KPL89063.1"/>
    <property type="molecule type" value="Genomic_DNA"/>
</dbReference>
<dbReference type="InterPro" id="IPR036866">
    <property type="entry name" value="RibonucZ/Hydroxyglut_hydro"/>
</dbReference>
<dbReference type="PANTHER" id="PTHR23131:SF4">
    <property type="entry name" value="METALLO-BETA-LACTAMASE SUPERFAMILY POTEIN"/>
    <property type="match status" value="1"/>
</dbReference>
<dbReference type="InterPro" id="IPR050662">
    <property type="entry name" value="Sec-metab_biosynth-thioest"/>
</dbReference>
<dbReference type="Gene3D" id="3.60.15.10">
    <property type="entry name" value="Ribonuclease Z/Hydroxyacylglutathione hydrolase-like"/>
    <property type="match status" value="1"/>
</dbReference>
<dbReference type="InParanoid" id="A0A0M9UD10"/>
<evidence type="ECO:0000313" key="4">
    <source>
        <dbReference type="Proteomes" id="UP000037784"/>
    </source>
</evidence>